<accession>A0A060T3Y7</accession>
<dbReference type="Pfam" id="PF04479">
    <property type="entry name" value="RTA1"/>
    <property type="match status" value="1"/>
</dbReference>
<keyword evidence="3 6" id="KW-0812">Transmembrane</keyword>
<keyword evidence="5 6" id="KW-0472">Membrane</keyword>
<evidence type="ECO:0000256" key="2">
    <source>
        <dbReference type="ARBA" id="ARBA00009969"/>
    </source>
</evidence>
<dbReference type="PhylomeDB" id="A0A060T3Y7"/>
<feature type="transmembrane region" description="Helical" evidence="6">
    <location>
        <begin position="149"/>
        <end position="173"/>
    </location>
</feature>
<feature type="transmembrane region" description="Helical" evidence="6">
    <location>
        <begin position="41"/>
        <end position="62"/>
    </location>
</feature>
<comment type="subcellular location">
    <subcellularLocation>
        <location evidence="1">Membrane</location>
        <topology evidence="1">Multi-pass membrane protein</topology>
    </subcellularLocation>
</comment>
<evidence type="ECO:0000256" key="4">
    <source>
        <dbReference type="ARBA" id="ARBA00022989"/>
    </source>
</evidence>
<comment type="similarity">
    <text evidence="2">Belongs to the lipid-translocating exporter (LTE) (TC 9.A.26.1) family.</text>
</comment>
<dbReference type="InterPro" id="IPR007568">
    <property type="entry name" value="RTA1"/>
</dbReference>
<feature type="transmembrane region" description="Helical" evidence="6">
    <location>
        <begin position="74"/>
        <end position="96"/>
    </location>
</feature>
<dbReference type="PANTHER" id="PTHR31465">
    <property type="entry name" value="PROTEIN RTA1-RELATED"/>
    <property type="match status" value="1"/>
</dbReference>
<reference evidence="7" key="1">
    <citation type="submission" date="2014-02" db="EMBL/GenBank/DDBJ databases">
        <authorList>
            <person name="Genoscope - CEA"/>
        </authorList>
    </citation>
    <scope>NUCLEOTIDE SEQUENCE</scope>
    <source>
        <strain evidence="7">LS3</strain>
    </source>
</reference>
<proteinExistence type="inferred from homology"/>
<feature type="transmembrane region" description="Helical" evidence="6">
    <location>
        <begin position="230"/>
        <end position="250"/>
    </location>
</feature>
<feature type="transmembrane region" description="Helical" evidence="6">
    <location>
        <begin position="117"/>
        <end position="137"/>
    </location>
</feature>
<protein>
    <submittedName>
        <fullName evidence="7">ARAD1C44088p</fullName>
    </submittedName>
</protein>
<feature type="transmembrane region" description="Helical" evidence="6">
    <location>
        <begin position="12"/>
        <end position="34"/>
    </location>
</feature>
<evidence type="ECO:0000256" key="6">
    <source>
        <dbReference type="SAM" id="Phobius"/>
    </source>
</evidence>
<evidence type="ECO:0000256" key="1">
    <source>
        <dbReference type="ARBA" id="ARBA00004141"/>
    </source>
</evidence>
<dbReference type="EMBL" id="HG937693">
    <property type="protein sequence ID" value="CDP35815.1"/>
    <property type="molecule type" value="Genomic_DNA"/>
</dbReference>
<evidence type="ECO:0000256" key="5">
    <source>
        <dbReference type="ARBA" id="ARBA00023136"/>
    </source>
</evidence>
<dbReference type="PANTHER" id="PTHR31465:SF35">
    <property type="entry name" value="RTA1 DOMAIN PROTEIN-RELATED"/>
    <property type="match status" value="1"/>
</dbReference>
<gene>
    <name evidence="7" type="ORF">GNLVRS02_ARAD1C44088g</name>
</gene>
<organism evidence="7">
    <name type="scientific">Blastobotrys adeninivorans</name>
    <name type="common">Yeast</name>
    <name type="synonym">Arxula adeninivorans</name>
    <dbReference type="NCBI Taxonomy" id="409370"/>
    <lineage>
        <taxon>Eukaryota</taxon>
        <taxon>Fungi</taxon>
        <taxon>Dikarya</taxon>
        <taxon>Ascomycota</taxon>
        <taxon>Saccharomycotina</taxon>
        <taxon>Dipodascomycetes</taxon>
        <taxon>Dipodascales</taxon>
        <taxon>Trichomonascaceae</taxon>
        <taxon>Blastobotrys</taxon>
    </lineage>
</organism>
<evidence type="ECO:0000256" key="3">
    <source>
        <dbReference type="ARBA" id="ARBA00022692"/>
    </source>
</evidence>
<dbReference type="GO" id="GO:0016020">
    <property type="term" value="C:membrane"/>
    <property type="evidence" value="ECO:0007669"/>
    <property type="project" value="UniProtKB-SubCell"/>
</dbReference>
<reference evidence="7" key="2">
    <citation type="submission" date="2014-06" db="EMBL/GenBank/DDBJ databases">
        <title>The complete genome of Blastobotrys (Arxula) adeninivorans LS3 - a yeast of biotechnological interest.</title>
        <authorList>
            <person name="Kunze G."/>
            <person name="Gaillardin C."/>
            <person name="Czernicka M."/>
            <person name="Durrens P."/>
            <person name="Martin T."/>
            <person name="Boer E."/>
            <person name="Gabaldon T."/>
            <person name="Cruz J."/>
            <person name="Talla E."/>
            <person name="Marck C."/>
            <person name="Goffeau A."/>
            <person name="Barbe V."/>
            <person name="Baret P."/>
            <person name="Baronian K."/>
            <person name="Beier S."/>
            <person name="Bleykasten C."/>
            <person name="Bode R."/>
            <person name="Casaregola S."/>
            <person name="Despons L."/>
            <person name="Fairhead C."/>
            <person name="Giersberg M."/>
            <person name="Gierski P."/>
            <person name="Hahnel U."/>
            <person name="Hartmann A."/>
            <person name="Jankowska D."/>
            <person name="Jubin C."/>
            <person name="Jung P."/>
            <person name="Lafontaine I."/>
            <person name="Leh-Louis V."/>
            <person name="Lemaire M."/>
            <person name="Marcet-Houben M."/>
            <person name="Mascher M."/>
            <person name="Morel G."/>
            <person name="Richard G.-F."/>
            <person name="Riechen J."/>
            <person name="Sacerdot C."/>
            <person name="Sarkar A."/>
            <person name="Savel G."/>
            <person name="Schacherer J."/>
            <person name="Sherman D."/>
            <person name="Straub M.-L."/>
            <person name="Stein N."/>
            <person name="Thierry A."/>
            <person name="Trautwein-Schult A."/>
            <person name="Westhof E."/>
            <person name="Worch S."/>
            <person name="Dujon B."/>
            <person name="Souciet J.-L."/>
            <person name="Wincker P."/>
            <person name="Scholz U."/>
            <person name="Neuveglise N."/>
        </authorList>
    </citation>
    <scope>NUCLEOTIDE SEQUENCE</scope>
    <source>
        <strain evidence="7">LS3</strain>
    </source>
</reference>
<dbReference type="AlphaFoldDB" id="A0A060T3Y7"/>
<feature type="transmembrane region" description="Helical" evidence="6">
    <location>
        <begin position="194"/>
        <end position="215"/>
    </location>
</feature>
<sequence length="295" mass="33408">MGYQIDSIYHYVPSLAATIVSMVIFFLLSIWHGYILIRKKVWYFIPFFIGVVFEFLGYAIRIGSRNKPGSIPLYALQMLFVLLAPPMFAASIYMVLGRMLVFYRAQFASIVSVRRMTAIFVTGDVISFLLQCAGGGIEGSGSDLESIGANVVIGGLCVQLLFFGMFVITSIIANRRLINNNWPKNGPYRMQWQGMLNVLYVTSALILVRSIFRVVEYAQGWNGFTMNHEIFMYMLDTLLMFFVVCIFIYWHPVYCIGNKVDIKASTAEMSPQMTELHDQLSAEPADPKTHLDSNV</sequence>
<evidence type="ECO:0000313" key="7">
    <source>
        <dbReference type="EMBL" id="CDP35815.1"/>
    </source>
</evidence>
<name>A0A060T3Y7_BLAAD</name>
<keyword evidence="4 6" id="KW-1133">Transmembrane helix</keyword>